<evidence type="ECO:0000256" key="2">
    <source>
        <dbReference type="ARBA" id="ARBA00023326"/>
    </source>
</evidence>
<dbReference type="InterPro" id="IPR013783">
    <property type="entry name" value="Ig-like_fold"/>
</dbReference>
<keyword evidence="4" id="KW-1133">Transmembrane helix</keyword>
<name>A0ABV3DAW2_9ACTN</name>
<keyword evidence="1" id="KW-0326">Glycosidase</keyword>
<evidence type="ECO:0000256" key="5">
    <source>
        <dbReference type="SAM" id="SignalP"/>
    </source>
</evidence>
<keyword evidence="2" id="KW-0119">Carbohydrate metabolism</keyword>
<dbReference type="SMART" id="SM00060">
    <property type="entry name" value="FN3"/>
    <property type="match status" value="1"/>
</dbReference>
<sequence>MVERVRKRAALLAAALLLTAAPAAAASWTPPDARPAPAADARPALLPAAPNTEQTVEVTQSGYTSITVPNEAVSVSVSLYGAADSLTGRPGALTTGKGAVSASGKLRPGQVVMVAVDQVSTTFWGSSTEPWLSAAAGATLATYPPDTQVFPDASTQAGANAGAARAVLVFTVPAGDIDELPTSVDFGPVAVPGTAIRNIPFSSSGGAPLSLTSIVATPPFAVENTGTSCAANTQVPAGGRCSIAVQAAVTARGPVTGTLTITGNMPGGSRTVTLTSSGMTIPGPPGTLTAAPGDAEAVLSWMPPADDGGSPLTGYQIYRAGGAQPAPALVTTVSAATLLYTDKGLTLDTAYTYQVRAVNAVGNSEASAGALVTPVKGLAVTTSVLPPAVVGQPYTATLQAEGGTQPYRWSADALPPGFTLDPLTGKLSGTAADPGDHTVTIRVADTSTPAREAEGQLALSVQPAPPSEPSPSAASTPNAQAARTPSAAGGGSDGPGLAVWAWALLGAAGLVGAGVAVKRLRARR</sequence>
<dbReference type="Gene3D" id="2.60.40.10">
    <property type="entry name" value="Immunoglobulins"/>
    <property type="match status" value="3"/>
</dbReference>
<keyword evidence="1" id="KW-0378">Hydrolase</keyword>
<dbReference type="RefSeq" id="WP_358349479.1">
    <property type="nucleotide sequence ID" value="NZ_JBEZFP010000009.1"/>
</dbReference>
<dbReference type="Pfam" id="PF05345">
    <property type="entry name" value="He_PIG"/>
    <property type="match status" value="1"/>
</dbReference>
<evidence type="ECO:0000313" key="7">
    <source>
        <dbReference type="EMBL" id="MEU8132893.1"/>
    </source>
</evidence>
<dbReference type="Pfam" id="PF00041">
    <property type="entry name" value="fn3"/>
    <property type="match status" value="1"/>
</dbReference>
<feature type="region of interest" description="Disordered" evidence="3">
    <location>
        <begin position="450"/>
        <end position="493"/>
    </location>
</feature>
<keyword evidence="4" id="KW-0812">Transmembrane</keyword>
<feature type="domain" description="Fibronectin type-III" evidence="6">
    <location>
        <begin position="281"/>
        <end position="377"/>
    </location>
</feature>
<comment type="caution">
    <text evidence="7">The sequence shown here is derived from an EMBL/GenBank/DDBJ whole genome shotgun (WGS) entry which is preliminary data.</text>
</comment>
<keyword evidence="5" id="KW-0732">Signal</keyword>
<keyword evidence="4" id="KW-0472">Membrane</keyword>
<evidence type="ECO:0000256" key="3">
    <source>
        <dbReference type="SAM" id="MobiDB-lite"/>
    </source>
</evidence>
<evidence type="ECO:0000259" key="6">
    <source>
        <dbReference type="PROSITE" id="PS50853"/>
    </source>
</evidence>
<dbReference type="Proteomes" id="UP001551482">
    <property type="component" value="Unassembled WGS sequence"/>
</dbReference>
<dbReference type="SUPFAM" id="SSF49313">
    <property type="entry name" value="Cadherin-like"/>
    <property type="match status" value="1"/>
</dbReference>
<feature type="signal peptide" evidence="5">
    <location>
        <begin position="1"/>
        <end position="25"/>
    </location>
</feature>
<organism evidence="7 8">
    <name type="scientific">Streptodolium elevatio</name>
    <dbReference type="NCBI Taxonomy" id="3157996"/>
    <lineage>
        <taxon>Bacteria</taxon>
        <taxon>Bacillati</taxon>
        <taxon>Actinomycetota</taxon>
        <taxon>Actinomycetes</taxon>
        <taxon>Kitasatosporales</taxon>
        <taxon>Streptomycetaceae</taxon>
        <taxon>Streptodolium</taxon>
    </lineage>
</organism>
<feature type="transmembrane region" description="Helical" evidence="4">
    <location>
        <begin position="497"/>
        <end position="517"/>
    </location>
</feature>
<keyword evidence="8" id="KW-1185">Reference proteome</keyword>
<evidence type="ECO:0000313" key="8">
    <source>
        <dbReference type="Proteomes" id="UP001551482"/>
    </source>
</evidence>
<evidence type="ECO:0000256" key="4">
    <source>
        <dbReference type="SAM" id="Phobius"/>
    </source>
</evidence>
<evidence type="ECO:0000256" key="1">
    <source>
        <dbReference type="ARBA" id="ARBA00023295"/>
    </source>
</evidence>
<proteinExistence type="predicted"/>
<dbReference type="InterPro" id="IPR015919">
    <property type="entry name" value="Cadherin-like_sf"/>
</dbReference>
<dbReference type="InterPro" id="IPR003961">
    <property type="entry name" value="FN3_dom"/>
</dbReference>
<accession>A0ABV3DAW2</accession>
<dbReference type="InterPro" id="IPR036116">
    <property type="entry name" value="FN3_sf"/>
</dbReference>
<dbReference type="CDD" id="cd00063">
    <property type="entry name" value="FN3"/>
    <property type="match status" value="1"/>
</dbReference>
<feature type="chain" id="PRO_5046318489" evidence="5">
    <location>
        <begin position="26"/>
        <end position="524"/>
    </location>
</feature>
<feature type="compositionally biased region" description="Low complexity" evidence="3">
    <location>
        <begin position="470"/>
        <end position="487"/>
    </location>
</feature>
<keyword evidence="2" id="KW-0624">Polysaccharide degradation</keyword>
<dbReference type="EMBL" id="JBEZFP010000009">
    <property type="protein sequence ID" value="MEU8132893.1"/>
    <property type="molecule type" value="Genomic_DNA"/>
</dbReference>
<protein>
    <submittedName>
        <fullName evidence="7">Fibronectin type III domain-containing protein</fullName>
    </submittedName>
</protein>
<dbReference type="PROSITE" id="PS50853">
    <property type="entry name" value="FN3"/>
    <property type="match status" value="1"/>
</dbReference>
<gene>
    <name evidence="7" type="ORF">AB0C36_05240</name>
</gene>
<dbReference type="SUPFAM" id="SSF49265">
    <property type="entry name" value="Fibronectin type III"/>
    <property type="match status" value="1"/>
</dbReference>
<reference evidence="7 8" key="1">
    <citation type="submission" date="2024-06" db="EMBL/GenBank/DDBJ databases">
        <title>The Natural Products Discovery Center: Release of the First 8490 Sequenced Strains for Exploring Actinobacteria Biosynthetic Diversity.</title>
        <authorList>
            <person name="Kalkreuter E."/>
            <person name="Kautsar S.A."/>
            <person name="Yang D."/>
            <person name="Bader C.D."/>
            <person name="Teijaro C.N."/>
            <person name="Fluegel L."/>
            <person name="Davis C.M."/>
            <person name="Simpson J.R."/>
            <person name="Lauterbach L."/>
            <person name="Steele A.D."/>
            <person name="Gui C."/>
            <person name="Meng S."/>
            <person name="Li G."/>
            <person name="Viehrig K."/>
            <person name="Ye F."/>
            <person name="Su P."/>
            <person name="Kiefer A.F."/>
            <person name="Nichols A."/>
            <person name="Cepeda A.J."/>
            <person name="Yan W."/>
            <person name="Fan B."/>
            <person name="Jiang Y."/>
            <person name="Adhikari A."/>
            <person name="Zheng C.-J."/>
            <person name="Schuster L."/>
            <person name="Cowan T.M."/>
            <person name="Smanski M.J."/>
            <person name="Chevrette M.G."/>
            <person name="De Carvalho L.P.S."/>
            <person name="Shen B."/>
        </authorList>
    </citation>
    <scope>NUCLEOTIDE SEQUENCE [LARGE SCALE GENOMIC DNA]</scope>
    <source>
        <strain evidence="7 8">NPDC048946</strain>
    </source>
</reference>